<keyword evidence="2" id="KW-1185">Reference proteome</keyword>
<reference evidence="1 2" key="1">
    <citation type="submission" date="2015-08" db="EMBL/GenBank/DDBJ databases">
        <authorList>
            <person name="Babu N.S."/>
            <person name="Beckwith C.J."/>
            <person name="Beseler K.G."/>
            <person name="Brison A."/>
            <person name="Carone J.V."/>
            <person name="Caskin T.P."/>
            <person name="Diamond M."/>
            <person name="Durham M.E."/>
            <person name="Foxe J.M."/>
            <person name="Go M."/>
            <person name="Henderson B.A."/>
            <person name="Jones I.B."/>
            <person name="McGettigan J.A."/>
            <person name="Micheletti S.J."/>
            <person name="Nasrallah M.E."/>
            <person name="Ortiz D."/>
            <person name="Piller C.R."/>
            <person name="Privatt S.R."/>
            <person name="Schneider S.L."/>
            <person name="Sharp S."/>
            <person name="Smith T.C."/>
            <person name="Stanton J.D."/>
            <person name="Ullery H.E."/>
            <person name="Wilson R.J."/>
            <person name="Serrano M.G."/>
            <person name="Buck G."/>
            <person name="Lee V."/>
            <person name="Wang Y."/>
            <person name="Carvalho R."/>
            <person name="Voegtly L."/>
            <person name="Shi R."/>
            <person name="Duckworth R."/>
            <person name="Johnson A."/>
            <person name="Loviza R."/>
            <person name="Walstead R."/>
            <person name="Shah Z."/>
            <person name="Kiflezghi M."/>
            <person name="Wade K."/>
            <person name="Ball S.L."/>
            <person name="Bradley K.W."/>
            <person name="Asai D.J."/>
            <person name="Bowman C.A."/>
            <person name="Russell D.A."/>
            <person name="Pope W.H."/>
            <person name="Jacobs-Sera D."/>
            <person name="Hendrix R.W."/>
            <person name="Hatfull G.F."/>
        </authorList>
    </citation>
    <scope>NUCLEOTIDE SEQUENCE [LARGE SCALE GENOMIC DNA]</scope>
    <source>
        <strain evidence="1 2">DSM 27648</strain>
    </source>
</reference>
<dbReference type="AlphaFoldDB" id="A0A0K1PMD1"/>
<protein>
    <submittedName>
        <fullName evidence="1">Uncharacterized protein</fullName>
    </submittedName>
</protein>
<gene>
    <name evidence="1" type="ORF">AKJ09_01225</name>
</gene>
<dbReference type="Proteomes" id="UP000064967">
    <property type="component" value="Chromosome"/>
</dbReference>
<proteinExistence type="predicted"/>
<dbReference type="KEGG" id="llu:AKJ09_01225"/>
<dbReference type="EMBL" id="CP012333">
    <property type="protein sequence ID" value="AKU94561.1"/>
    <property type="molecule type" value="Genomic_DNA"/>
</dbReference>
<accession>A0A0K1PMD1</accession>
<dbReference type="STRING" id="1391654.AKJ09_01225"/>
<name>A0A0K1PMD1_9BACT</name>
<organism evidence="1 2">
    <name type="scientific">Labilithrix luteola</name>
    <dbReference type="NCBI Taxonomy" id="1391654"/>
    <lineage>
        <taxon>Bacteria</taxon>
        <taxon>Pseudomonadati</taxon>
        <taxon>Myxococcota</taxon>
        <taxon>Polyangia</taxon>
        <taxon>Polyangiales</taxon>
        <taxon>Labilitrichaceae</taxon>
        <taxon>Labilithrix</taxon>
    </lineage>
</organism>
<sequence>MASVHEPERVAPVSTRFPLVTQHERSGNPPLVGHLFSDRVRVCCLTN</sequence>
<evidence type="ECO:0000313" key="1">
    <source>
        <dbReference type="EMBL" id="AKU94561.1"/>
    </source>
</evidence>
<evidence type="ECO:0000313" key="2">
    <source>
        <dbReference type="Proteomes" id="UP000064967"/>
    </source>
</evidence>